<reference evidence="1" key="1">
    <citation type="journal article" date="2021" name="Proc. Natl. Acad. Sci. U.S.A.">
        <title>A Catalog of Tens of Thousands of Viruses from Human Metagenomes Reveals Hidden Associations with Chronic Diseases.</title>
        <authorList>
            <person name="Tisza M.J."/>
            <person name="Buck C.B."/>
        </authorList>
    </citation>
    <scope>NUCLEOTIDE SEQUENCE</scope>
    <source>
        <strain evidence="1">Ct2Pw37</strain>
    </source>
</reference>
<proteinExistence type="predicted"/>
<dbReference type="EMBL" id="BK015374">
    <property type="protein sequence ID" value="DAE03795.1"/>
    <property type="molecule type" value="Genomic_DNA"/>
</dbReference>
<protein>
    <submittedName>
        <fullName evidence="1">Uncharacterized protein</fullName>
    </submittedName>
</protein>
<accession>A0A8S5PBF8</accession>
<organism evidence="1">
    <name type="scientific">Myoviridae sp. ct2Pw37</name>
    <dbReference type="NCBI Taxonomy" id="2825021"/>
    <lineage>
        <taxon>Viruses</taxon>
        <taxon>Duplodnaviria</taxon>
        <taxon>Heunggongvirae</taxon>
        <taxon>Uroviricota</taxon>
        <taxon>Caudoviricetes</taxon>
    </lineage>
</organism>
<name>A0A8S5PBF8_9CAUD</name>
<sequence length="334" mass="36980">MFDFFEKIATGIGFKLIDNFSDKVAEWIKGIFENCKEVDSGNGAKNASSGDYAQNASSGYGAQNASSGDYAQNASSGDYAQNASSGYGAQNASSGYGAQNASSGDYAQNASSGNCAKNIITGKNSICFDCGYKGMIKAIKGTWISLAEYGKDKEGNTIPIYAKSAQIGNKEYKDHNGKILKSNTYYMLWKKEFYAVDNYDGIWTIKLSEHKRDNIKIIKAVDIDTLLDDEIKEIYIAKERKLSAHGYTLREAIEDLTLKKLDKVNTNEIVSKIKETGKVTRSQYRAITGACSFGTNKFCEEHNIQDLEEIELTELRKILINDYGAEKFWKMIGE</sequence>
<evidence type="ECO:0000313" key="1">
    <source>
        <dbReference type="EMBL" id="DAE03795.1"/>
    </source>
</evidence>